<name>A0A1J3G357_NOCCA</name>
<dbReference type="FunFam" id="2.60.210.10:FF:000013">
    <property type="entry name" value="TRAF-like family protein"/>
    <property type="match status" value="1"/>
</dbReference>
<dbReference type="AlphaFoldDB" id="A0A1J3G357"/>
<evidence type="ECO:0000313" key="4">
    <source>
        <dbReference type="EMBL" id="JAU50689.1"/>
    </source>
</evidence>
<protein>
    <submittedName>
        <fullName evidence="4">MATH domain and coiled-coil domain-containing protein</fullName>
    </submittedName>
</protein>
<dbReference type="SMART" id="SM00061">
    <property type="entry name" value="MATH"/>
    <property type="match status" value="2"/>
</dbReference>
<dbReference type="PANTHER" id="PTHR46162:SF43">
    <property type="entry name" value="TRAF-LIKE FAMILY PROTEIN"/>
    <property type="match status" value="1"/>
</dbReference>
<proteinExistence type="predicted"/>
<dbReference type="CDD" id="cd00121">
    <property type="entry name" value="MATH"/>
    <property type="match status" value="2"/>
</dbReference>
<dbReference type="EMBL" id="GEVK01002143">
    <property type="protein sequence ID" value="JAU50689.1"/>
    <property type="molecule type" value="Transcribed_RNA"/>
</dbReference>
<dbReference type="SUPFAM" id="SSF49599">
    <property type="entry name" value="TRAF domain-like"/>
    <property type="match status" value="2"/>
</dbReference>
<dbReference type="Gene3D" id="2.60.210.10">
    <property type="entry name" value="Apoptosis, Tumor Necrosis Factor Receptor Associated Protein 2, Chain A"/>
    <property type="match status" value="2"/>
</dbReference>
<feature type="region of interest" description="Disordered" evidence="1">
    <location>
        <begin position="65"/>
        <end position="87"/>
    </location>
</feature>
<dbReference type="InterPro" id="IPR008974">
    <property type="entry name" value="TRAF-like"/>
</dbReference>
<feature type="compositionally biased region" description="Basic and acidic residues" evidence="1">
    <location>
        <begin position="65"/>
        <end position="74"/>
    </location>
</feature>
<evidence type="ECO:0000256" key="2">
    <source>
        <dbReference type="SAM" id="SignalP"/>
    </source>
</evidence>
<feature type="signal peptide" evidence="2">
    <location>
        <begin position="1"/>
        <end position="25"/>
    </location>
</feature>
<feature type="domain" description="MATH" evidence="3">
    <location>
        <begin position="243"/>
        <end position="373"/>
    </location>
</feature>
<accession>A0A1J3G357</accession>
<sequence>MTSHYTNTTFVVYLLLCLFITSASSASSFIRQFTDDFNSNLQQNEGNGVRPNPNLEEAHYLEKHEEISSRDHKVSASSTVKGLRERPPSSYSLKMESFNTFLKSSTNVDRYESRPFSVGGYNWTLLVYPTGNKNDNGAGYLSLYVAIDNSTFVAAQNEVYADLMFYVFNNNERQYFTIQDTNVWRFNVFKTMWGFSQVIPVETFKDSKNGYLYNGDHCEFGVDVTIPTTYKKSELFTLTDFDNPRYTYILQRFSTLLKDYYFSDVFSIGGRSWYIQVYPSGSAAAEGKYLSMYLSLDGKQKFLPYEKIYVRAKLRVLNQRQFSNYEMQVENWYNAPGYGAAGWGYHEFIPLSDLKDLSKGFIVNDVLKVQVQMDAISLTKYFPS</sequence>
<feature type="domain" description="MATH" evidence="3">
    <location>
        <begin position="88"/>
        <end position="224"/>
    </location>
</feature>
<evidence type="ECO:0000259" key="3">
    <source>
        <dbReference type="PROSITE" id="PS50144"/>
    </source>
</evidence>
<evidence type="ECO:0000256" key="1">
    <source>
        <dbReference type="SAM" id="MobiDB-lite"/>
    </source>
</evidence>
<gene>
    <name evidence="4" type="ORF">LC_TR16254_c0_g1_i1_g.55722</name>
</gene>
<feature type="chain" id="PRO_5009622055" evidence="2">
    <location>
        <begin position="26"/>
        <end position="384"/>
    </location>
</feature>
<dbReference type="PANTHER" id="PTHR46162">
    <property type="entry name" value="TRAF-LIKE FAMILY PROTEIN"/>
    <property type="match status" value="1"/>
</dbReference>
<keyword evidence="2" id="KW-0732">Signal</keyword>
<dbReference type="Pfam" id="PF22486">
    <property type="entry name" value="MATH_2"/>
    <property type="match status" value="2"/>
</dbReference>
<reference evidence="4" key="1">
    <citation type="submission" date="2016-07" db="EMBL/GenBank/DDBJ databases">
        <title>De novo transcriptome assembly of four accessions of the metal hyperaccumulator plant Noccaea caerulescens.</title>
        <authorList>
            <person name="Blande D."/>
            <person name="Halimaa P."/>
            <person name="Tervahauta A.I."/>
            <person name="Aarts M.G."/>
            <person name="Karenlampi S.O."/>
        </authorList>
    </citation>
    <scope>NUCLEOTIDE SEQUENCE</scope>
</reference>
<dbReference type="InterPro" id="IPR002083">
    <property type="entry name" value="MATH/TRAF_dom"/>
</dbReference>
<dbReference type="PROSITE" id="PS50144">
    <property type="entry name" value="MATH"/>
    <property type="match status" value="2"/>
</dbReference>
<organism evidence="4">
    <name type="scientific">Noccaea caerulescens</name>
    <name type="common">Alpine penny-cress</name>
    <name type="synonym">Thlaspi caerulescens</name>
    <dbReference type="NCBI Taxonomy" id="107243"/>
    <lineage>
        <taxon>Eukaryota</taxon>
        <taxon>Viridiplantae</taxon>
        <taxon>Streptophyta</taxon>
        <taxon>Embryophyta</taxon>
        <taxon>Tracheophyta</taxon>
        <taxon>Spermatophyta</taxon>
        <taxon>Magnoliopsida</taxon>
        <taxon>eudicotyledons</taxon>
        <taxon>Gunneridae</taxon>
        <taxon>Pentapetalae</taxon>
        <taxon>rosids</taxon>
        <taxon>malvids</taxon>
        <taxon>Brassicales</taxon>
        <taxon>Brassicaceae</taxon>
        <taxon>Coluteocarpeae</taxon>
        <taxon>Noccaea</taxon>
    </lineage>
</organism>